<organism evidence="3 4">
    <name type="scientific">Tulasnella calospora MUT 4182</name>
    <dbReference type="NCBI Taxonomy" id="1051891"/>
    <lineage>
        <taxon>Eukaryota</taxon>
        <taxon>Fungi</taxon>
        <taxon>Dikarya</taxon>
        <taxon>Basidiomycota</taxon>
        <taxon>Agaricomycotina</taxon>
        <taxon>Agaricomycetes</taxon>
        <taxon>Cantharellales</taxon>
        <taxon>Tulasnellaceae</taxon>
        <taxon>Tulasnella</taxon>
    </lineage>
</organism>
<accession>A0A0C3LPM4</accession>
<keyword evidence="4" id="KW-1185">Reference proteome</keyword>
<dbReference type="SUPFAM" id="SSF56112">
    <property type="entry name" value="Protein kinase-like (PK-like)"/>
    <property type="match status" value="1"/>
</dbReference>
<dbReference type="STRING" id="1051891.A0A0C3LPM4"/>
<dbReference type="SMART" id="SM00220">
    <property type="entry name" value="S_TKc"/>
    <property type="match status" value="1"/>
</dbReference>
<feature type="domain" description="Protein kinase" evidence="2">
    <location>
        <begin position="50"/>
        <end position="354"/>
    </location>
</feature>
<dbReference type="Gene3D" id="1.25.40.10">
    <property type="entry name" value="Tetratricopeptide repeat domain"/>
    <property type="match status" value="1"/>
</dbReference>
<dbReference type="GO" id="GO:0004672">
    <property type="term" value="F:protein kinase activity"/>
    <property type="evidence" value="ECO:0007669"/>
    <property type="project" value="InterPro"/>
</dbReference>
<proteinExistence type="predicted"/>
<dbReference type="GO" id="GO:0005524">
    <property type="term" value="F:ATP binding"/>
    <property type="evidence" value="ECO:0007669"/>
    <property type="project" value="InterPro"/>
</dbReference>
<dbReference type="InterPro" id="IPR050167">
    <property type="entry name" value="Ser_Thr_protein_kinase"/>
</dbReference>
<dbReference type="InterPro" id="IPR008271">
    <property type="entry name" value="Ser/Thr_kinase_AS"/>
</dbReference>
<dbReference type="InterPro" id="IPR011990">
    <property type="entry name" value="TPR-like_helical_dom_sf"/>
</dbReference>
<dbReference type="GO" id="GO:0007165">
    <property type="term" value="P:signal transduction"/>
    <property type="evidence" value="ECO:0007669"/>
    <property type="project" value="TreeGrafter"/>
</dbReference>
<dbReference type="InterPro" id="IPR019734">
    <property type="entry name" value="TPR_rpt"/>
</dbReference>
<evidence type="ECO:0000313" key="4">
    <source>
        <dbReference type="Proteomes" id="UP000054248"/>
    </source>
</evidence>
<evidence type="ECO:0000256" key="1">
    <source>
        <dbReference type="SAM" id="MobiDB-lite"/>
    </source>
</evidence>
<protein>
    <recommendedName>
        <fullName evidence="2">Protein kinase domain-containing protein</fullName>
    </recommendedName>
</protein>
<dbReference type="SMART" id="SM00028">
    <property type="entry name" value="TPR"/>
    <property type="match status" value="2"/>
</dbReference>
<dbReference type="PROSITE" id="PS00108">
    <property type="entry name" value="PROTEIN_KINASE_ST"/>
    <property type="match status" value="1"/>
</dbReference>
<name>A0A0C3LPM4_9AGAM</name>
<dbReference type="GO" id="GO:0005737">
    <property type="term" value="C:cytoplasm"/>
    <property type="evidence" value="ECO:0007669"/>
    <property type="project" value="TreeGrafter"/>
</dbReference>
<dbReference type="HOGENOM" id="CLU_000288_7_37_1"/>
<dbReference type="InterPro" id="IPR011009">
    <property type="entry name" value="Kinase-like_dom_sf"/>
</dbReference>
<gene>
    <name evidence="3" type="ORF">M407DRAFT_27175</name>
</gene>
<sequence>MQGNEKQDVNARPSGSEQGGSSGTPHLSAKLRNKIDKLAKWQVDPSLIEFLKDTRELHGGHATVARATLYLTFNPWSRSNSINQDVAIKKLRIWNKDDQQRVLELALREAGFLVELSHTNIIKLVGFVKDLTNHIIWLIFPWEARGNLKEFAAAIDWEIPERISLINDVATGVEYLHTRNPPICHGDLKSVNVLVNSRCRAIITDFGSARRIKARAPNTQTSQSENGALPELVLKTTICETTNTITLTGNKYTLRWAAPELLMDDEPGLWSDVWSLGWICYEVMTNSIPFEDVENDFMVIERVIRGDLPSVSHDNRMALVRALHLLMTECWSIDPSERPSAEDCRSSMNQMPKIIPERLQTSGGGIPDDRDLRRLVAQGAIHNDYTKALSLLNEALTTSTDTGNDEVKALALQSLAEKHMLQSKYSDAASCYSEALKLLSDKEERRKALMGLADASRSLKEYSKASASYFQAMEIDTDSANSKRGADALLRFIGLK</sequence>
<dbReference type="PROSITE" id="PS50011">
    <property type="entry name" value="PROTEIN_KINASE_DOM"/>
    <property type="match status" value="1"/>
</dbReference>
<dbReference type="InterPro" id="IPR000719">
    <property type="entry name" value="Prot_kinase_dom"/>
</dbReference>
<evidence type="ECO:0000313" key="3">
    <source>
        <dbReference type="EMBL" id="KIO23327.1"/>
    </source>
</evidence>
<reference evidence="4" key="2">
    <citation type="submission" date="2015-01" db="EMBL/GenBank/DDBJ databases">
        <title>Evolutionary Origins and Diversification of the Mycorrhizal Mutualists.</title>
        <authorList>
            <consortium name="DOE Joint Genome Institute"/>
            <consortium name="Mycorrhizal Genomics Consortium"/>
            <person name="Kohler A."/>
            <person name="Kuo A."/>
            <person name="Nagy L.G."/>
            <person name="Floudas D."/>
            <person name="Copeland A."/>
            <person name="Barry K.W."/>
            <person name="Cichocki N."/>
            <person name="Veneault-Fourrey C."/>
            <person name="LaButti K."/>
            <person name="Lindquist E.A."/>
            <person name="Lipzen A."/>
            <person name="Lundell T."/>
            <person name="Morin E."/>
            <person name="Murat C."/>
            <person name="Riley R."/>
            <person name="Ohm R."/>
            <person name="Sun H."/>
            <person name="Tunlid A."/>
            <person name="Henrissat B."/>
            <person name="Grigoriev I.V."/>
            <person name="Hibbett D.S."/>
            <person name="Martin F."/>
        </authorList>
    </citation>
    <scope>NUCLEOTIDE SEQUENCE [LARGE SCALE GENOMIC DNA]</scope>
    <source>
        <strain evidence="4">MUT 4182</strain>
    </source>
</reference>
<dbReference type="OrthoDB" id="346907at2759"/>
<dbReference type="Proteomes" id="UP000054248">
    <property type="component" value="Unassembled WGS sequence"/>
</dbReference>
<feature type="region of interest" description="Disordered" evidence="1">
    <location>
        <begin position="1"/>
        <end position="28"/>
    </location>
</feature>
<evidence type="ECO:0000259" key="2">
    <source>
        <dbReference type="PROSITE" id="PS50011"/>
    </source>
</evidence>
<dbReference type="EMBL" id="KN823087">
    <property type="protein sequence ID" value="KIO23327.1"/>
    <property type="molecule type" value="Genomic_DNA"/>
</dbReference>
<dbReference type="SUPFAM" id="SSF48452">
    <property type="entry name" value="TPR-like"/>
    <property type="match status" value="1"/>
</dbReference>
<dbReference type="Gene3D" id="1.10.510.10">
    <property type="entry name" value="Transferase(Phosphotransferase) domain 1"/>
    <property type="match status" value="1"/>
</dbReference>
<dbReference type="PANTHER" id="PTHR23257">
    <property type="entry name" value="SERINE-THREONINE PROTEIN KINASE"/>
    <property type="match status" value="1"/>
</dbReference>
<reference evidence="3 4" key="1">
    <citation type="submission" date="2014-04" db="EMBL/GenBank/DDBJ databases">
        <authorList>
            <consortium name="DOE Joint Genome Institute"/>
            <person name="Kuo A."/>
            <person name="Girlanda M."/>
            <person name="Perotto S."/>
            <person name="Kohler A."/>
            <person name="Nagy L.G."/>
            <person name="Floudas D."/>
            <person name="Copeland A."/>
            <person name="Barry K.W."/>
            <person name="Cichocki N."/>
            <person name="Veneault-Fourrey C."/>
            <person name="LaButti K."/>
            <person name="Lindquist E.A."/>
            <person name="Lipzen A."/>
            <person name="Lundell T."/>
            <person name="Morin E."/>
            <person name="Murat C."/>
            <person name="Sun H."/>
            <person name="Tunlid A."/>
            <person name="Henrissat B."/>
            <person name="Grigoriev I.V."/>
            <person name="Hibbett D.S."/>
            <person name="Martin F."/>
            <person name="Nordberg H.P."/>
            <person name="Cantor M.N."/>
            <person name="Hua S.X."/>
        </authorList>
    </citation>
    <scope>NUCLEOTIDE SEQUENCE [LARGE SCALE GENOMIC DNA]</scope>
    <source>
        <strain evidence="3 4">MUT 4182</strain>
    </source>
</reference>
<dbReference type="Pfam" id="PF00069">
    <property type="entry name" value="Pkinase"/>
    <property type="match status" value="1"/>
</dbReference>
<dbReference type="AlphaFoldDB" id="A0A0C3LPM4"/>